<dbReference type="InterPro" id="IPR032710">
    <property type="entry name" value="NTF2-like_dom_sf"/>
</dbReference>
<evidence type="ECO:0008006" key="3">
    <source>
        <dbReference type="Google" id="ProtNLM"/>
    </source>
</evidence>
<dbReference type="Pfam" id="PF07366">
    <property type="entry name" value="SnoaL"/>
    <property type="match status" value="1"/>
</dbReference>
<dbReference type="EMBL" id="WPIN01000012">
    <property type="protein sequence ID" value="MVM33755.1"/>
    <property type="molecule type" value="Genomic_DNA"/>
</dbReference>
<evidence type="ECO:0000313" key="2">
    <source>
        <dbReference type="Proteomes" id="UP000436006"/>
    </source>
</evidence>
<dbReference type="PANTHER" id="PTHR38436">
    <property type="entry name" value="POLYKETIDE CYCLASE SNOAL-LIKE DOMAIN"/>
    <property type="match status" value="1"/>
</dbReference>
<proteinExistence type="predicted"/>
<keyword evidence="2" id="KW-1185">Reference proteome</keyword>
<organism evidence="1 2">
    <name type="scientific">Spirosoma arboris</name>
    <dbReference type="NCBI Taxonomy" id="2682092"/>
    <lineage>
        <taxon>Bacteria</taxon>
        <taxon>Pseudomonadati</taxon>
        <taxon>Bacteroidota</taxon>
        <taxon>Cytophagia</taxon>
        <taxon>Cytophagales</taxon>
        <taxon>Cytophagaceae</taxon>
        <taxon>Spirosoma</taxon>
    </lineage>
</organism>
<dbReference type="Proteomes" id="UP000436006">
    <property type="component" value="Unassembled WGS sequence"/>
</dbReference>
<dbReference type="Gene3D" id="3.10.450.50">
    <property type="match status" value="1"/>
</dbReference>
<name>A0A7K1SJ12_9BACT</name>
<protein>
    <recommendedName>
        <fullName evidence="3">Ester cyclase</fullName>
    </recommendedName>
</protein>
<sequence length="119" mass="13468">MNKGKLEEFNETNFSPTVLFHMAPENVVGINDARTYYGHFLTGFSSIKFKIKEVFGQGNKLTKHWVFSGVHTGDFFGIPVTDLPVTLQGSTIVRMENGIIMEEQDFFDNLDLLTQLGVY</sequence>
<gene>
    <name evidence="1" type="ORF">GO755_27200</name>
</gene>
<dbReference type="PANTHER" id="PTHR38436:SF1">
    <property type="entry name" value="ESTER CYCLASE"/>
    <property type="match status" value="1"/>
</dbReference>
<reference evidence="1 2" key="1">
    <citation type="submission" date="2019-12" db="EMBL/GenBank/DDBJ databases">
        <title>Spirosoma sp. HMF4905 genome sequencing and assembly.</title>
        <authorList>
            <person name="Kang H."/>
            <person name="Cha I."/>
            <person name="Kim H."/>
            <person name="Joh K."/>
        </authorList>
    </citation>
    <scope>NUCLEOTIDE SEQUENCE [LARGE SCALE GENOMIC DNA]</scope>
    <source>
        <strain evidence="1 2">HMF4905</strain>
    </source>
</reference>
<dbReference type="GO" id="GO:0030638">
    <property type="term" value="P:polyketide metabolic process"/>
    <property type="evidence" value="ECO:0007669"/>
    <property type="project" value="InterPro"/>
</dbReference>
<dbReference type="SUPFAM" id="SSF54427">
    <property type="entry name" value="NTF2-like"/>
    <property type="match status" value="1"/>
</dbReference>
<comment type="caution">
    <text evidence="1">The sequence shown here is derived from an EMBL/GenBank/DDBJ whole genome shotgun (WGS) entry which is preliminary data.</text>
</comment>
<evidence type="ECO:0000313" key="1">
    <source>
        <dbReference type="EMBL" id="MVM33755.1"/>
    </source>
</evidence>
<dbReference type="InterPro" id="IPR009959">
    <property type="entry name" value="Cyclase_SnoaL-like"/>
</dbReference>
<accession>A0A7K1SJ12</accession>
<dbReference type="AlphaFoldDB" id="A0A7K1SJ12"/>
<dbReference type="RefSeq" id="WP_157588466.1">
    <property type="nucleotide sequence ID" value="NZ_WPIN01000012.1"/>
</dbReference>